<sequence>MFYRVEDGHGLPHDPFKALVSPRPIGWISTRDSNGRDNLSPYSFFMAISAAPPIVMFSSVGIKDAARAAKESGEFVVNIATHDLAEAMNRSSAAAPTDVSEFDIAGLTRGQCEVVSAPRVAEAAAAMECKLISVETVIDMDGNETDNHLVKGQVVGVHIADGAIRDGRFDVTQARLLARLGYMDYLSTDAVFEMYRPKWPFTND</sequence>
<dbReference type="GO" id="GO:0010181">
    <property type="term" value="F:FMN binding"/>
    <property type="evidence" value="ECO:0007669"/>
    <property type="project" value="InterPro"/>
</dbReference>
<dbReference type="GO" id="GO:0016646">
    <property type="term" value="F:oxidoreductase activity, acting on the CH-NH group of donors, NAD or NADP as acceptor"/>
    <property type="evidence" value="ECO:0007669"/>
    <property type="project" value="UniProtKB-ARBA"/>
</dbReference>
<dbReference type="PANTHER" id="PTHR43812:SF2">
    <property type="entry name" value="FLAVIN REDUCTASE LIKE DOMAIN-CONTAINING PROTEIN"/>
    <property type="match status" value="1"/>
</dbReference>
<dbReference type="SMART" id="SM00903">
    <property type="entry name" value="Flavin_Reduct"/>
    <property type="match status" value="1"/>
</dbReference>
<comment type="caution">
    <text evidence="2">The sequence shown here is derived from an EMBL/GenBank/DDBJ whole genome shotgun (WGS) entry which is preliminary data.</text>
</comment>
<dbReference type="Pfam" id="PF01613">
    <property type="entry name" value="Flavin_Reduct"/>
    <property type="match status" value="1"/>
</dbReference>
<name>A0A3L7JBG7_9HYPH</name>
<dbReference type="InterPro" id="IPR002563">
    <property type="entry name" value="Flavin_Rdtase-like_dom"/>
</dbReference>
<proteinExistence type="predicted"/>
<dbReference type="Gene3D" id="2.30.110.10">
    <property type="entry name" value="Electron Transport, Fmn-binding Protein, Chain A"/>
    <property type="match status" value="1"/>
</dbReference>
<dbReference type="PANTHER" id="PTHR43812">
    <property type="entry name" value="BLR2425 PROTEIN"/>
    <property type="match status" value="1"/>
</dbReference>
<evidence type="ECO:0000313" key="3">
    <source>
        <dbReference type="Proteomes" id="UP000281094"/>
    </source>
</evidence>
<dbReference type="Proteomes" id="UP000281094">
    <property type="component" value="Unassembled WGS sequence"/>
</dbReference>
<organism evidence="2 3">
    <name type="scientific">Notoacmeibacter ruber</name>
    <dbReference type="NCBI Taxonomy" id="2670375"/>
    <lineage>
        <taxon>Bacteria</taxon>
        <taxon>Pseudomonadati</taxon>
        <taxon>Pseudomonadota</taxon>
        <taxon>Alphaproteobacteria</taxon>
        <taxon>Hyphomicrobiales</taxon>
        <taxon>Notoacmeibacteraceae</taxon>
        <taxon>Notoacmeibacter</taxon>
    </lineage>
</organism>
<dbReference type="RefSeq" id="WP_121644946.1">
    <property type="nucleotide sequence ID" value="NZ_RCWN01000001.1"/>
</dbReference>
<keyword evidence="3" id="KW-1185">Reference proteome</keyword>
<dbReference type="InterPro" id="IPR012349">
    <property type="entry name" value="Split_barrel_FMN-bd"/>
</dbReference>
<evidence type="ECO:0000259" key="1">
    <source>
        <dbReference type="SMART" id="SM00903"/>
    </source>
</evidence>
<dbReference type="AlphaFoldDB" id="A0A3L7JBG7"/>
<evidence type="ECO:0000313" key="2">
    <source>
        <dbReference type="EMBL" id="RLQ87983.1"/>
    </source>
</evidence>
<accession>A0A3L7JBG7</accession>
<gene>
    <name evidence="2" type="ORF">D8780_06935</name>
</gene>
<feature type="domain" description="Flavin reductase like" evidence="1">
    <location>
        <begin position="19"/>
        <end position="171"/>
    </location>
</feature>
<reference evidence="2 3" key="1">
    <citation type="submission" date="2018-10" db="EMBL/GenBank/DDBJ databases">
        <title>Notoacmeibacter sp. M2BS9Y-3-1, whole genome shotgun sequence.</title>
        <authorList>
            <person name="Tuo L."/>
        </authorList>
    </citation>
    <scope>NUCLEOTIDE SEQUENCE [LARGE SCALE GENOMIC DNA]</scope>
    <source>
        <strain evidence="2 3">M2BS9Y-3-1</strain>
    </source>
</reference>
<dbReference type="SUPFAM" id="SSF50475">
    <property type="entry name" value="FMN-binding split barrel"/>
    <property type="match status" value="1"/>
</dbReference>
<protein>
    <submittedName>
        <fullName evidence="2">Flavin reductase family protein</fullName>
    </submittedName>
</protein>
<dbReference type="EMBL" id="RCWN01000001">
    <property type="protein sequence ID" value="RLQ87983.1"/>
    <property type="molecule type" value="Genomic_DNA"/>
</dbReference>